<dbReference type="InterPro" id="IPR029055">
    <property type="entry name" value="Ntn_hydrolases_N"/>
</dbReference>
<dbReference type="PRINTS" id="PR01210">
    <property type="entry name" value="GGTRANSPTASE"/>
</dbReference>
<dbReference type="EC" id="2.3.2.2" evidence="1"/>
<reference evidence="1" key="1">
    <citation type="submission" date="2018-06" db="EMBL/GenBank/DDBJ databases">
        <authorList>
            <person name="Zhirakovskaya E."/>
        </authorList>
    </citation>
    <scope>NUCLEOTIDE SEQUENCE</scope>
</reference>
<dbReference type="GO" id="GO:0036374">
    <property type="term" value="F:glutathione hydrolase activity"/>
    <property type="evidence" value="ECO:0007669"/>
    <property type="project" value="UniProtKB-EC"/>
</dbReference>
<dbReference type="InterPro" id="IPR043138">
    <property type="entry name" value="GGT_lsub"/>
</dbReference>
<dbReference type="AlphaFoldDB" id="A0A3B0RW90"/>
<dbReference type="Pfam" id="PF01019">
    <property type="entry name" value="G_glu_transpept"/>
    <property type="match status" value="1"/>
</dbReference>
<proteinExistence type="predicted"/>
<keyword evidence="1" id="KW-0378">Hydrolase</keyword>
<dbReference type="InterPro" id="IPR052896">
    <property type="entry name" value="GGT-like_enzyme"/>
</dbReference>
<dbReference type="GO" id="GO:0103068">
    <property type="term" value="F:leukotriene C4 gamma-glutamyl transferase activity"/>
    <property type="evidence" value="ECO:0007669"/>
    <property type="project" value="UniProtKB-EC"/>
</dbReference>
<accession>A0A3B0RW90</accession>
<dbReference type="EMBL" id="UOEC01000103">
    <property type="protein sequence ID" value="VAV92776.1"/>
    <property type="molecule type" value="Genomic_DNA"/>
</dbReference>
<name>A0A3B0RW90_9ZZZZ</name>
<evidence type="ECO:0000313" key="1">
    <source>
        <dbReference type="EMBL" id="VAV92776.1"/>
    </source>
</evidence>
<dbReference type="Gene3D" id="1.10.246.130">
    <property type="match status" value="1"/>
</dbReference>
<dbReference type="EC" id="3.4.19.13" evidence="1"/>
<dbReference type="Gene3D" id="3.60.20.40">
    <property type="match status" value="1"/>
</dbReference>
<keyword evidence="1" id="KW-0808">Transferase</keyword>
<dbReference type="PANTHER" id="PTHR43881:SF1">
    <property type="entry name" value="GAMMA-GLUTAMYLTRANSPEPTIDASE (AFU_ORTHOLOGUE AFUA_4G13580)"/>
    <property type="match status" value="1"/>
</dbReference>
<protein>
    <submittedName>
        <fullName evidence="1">Gamma-glutamyltranspeptidase @ Glutathione hydrolase</fullName>
        <ecNumber evidence="1">2.3.2.2</ecNumber>
        <ecNumber evidence="1">3.4.19.13</ecNumber>
    </submittedName>
</protein>
<dbReference type="SUPFAM" id="SSF56235">
    <property type="entry name" value="N-terminal nucleophile aminohydrolases (Ntn hydrolases)"/>
    <property type="match status" value="1"/>
</dbReference>
<organism evidence="1">
    <name type="scientific">hydrothermal vent metagenome</name>
    <dbReference type="NCBI Taxonomy" id="652676"/>
    <lineage>
        <taxon>unclassified sequences</taxon>
        <taxon>metagenomes</taxon>
        <taxon>ecological metagenomes</taxon>
    </lineage>
</organism>
<sequence>MRIIALMRNFHFPGRSPAVARNAMVATSSALASTEALAVLRSGGNAVDAAITAAGVLTVTEPHMTGIGGDCFVLLSAPDGKVVGLNGSGHASAHATPNWLKNQNINEIHPDSVHAVTVPGAIGAWATLLDTYGTMSLADTLGPAISHARNGVPTSQRTASDWHSEVPRLSRNKGSARHLLLNGQAPRMGQVMHFPALASSLEKIANDGPETFYKGELADDMIKTLQDHGSLLDHQDFAATRASWCEPIKTRFAGHDVFELPPNGQGMTALVSLNILKQFDLASLKPDSPQRWHLEIEAMKQATILQHRYIADPDYMDFKPDDFLNDQLTKKLADAIDPILANNDPAANTATPGTDTVYFCIVDQKGMAVSFINSIYKSFGSSITTEKSGICLQNRGACFVTEPGHPNCIGPSKRPRHTIIPALIQKNHQLAAVFGVMGGAYQPMGHQSVMVNRYIYNMDPQAALDFPRLFHQGGIVGTEQAVPAATVIGLSEMGHKLERLHDPLGGGQFIQLRQENLIAGSDHRKDGFAAGF</sequence>
<gene>
    <name evidence="1" type="ORF">MNBD_ALPHA08-2248</name>
</gene>
<dbReference type="InterPro" id="IPR043137">
    <property type="entry name" value="GGT_ssub_C"/>
</dbReference>
<dbReference type="PANTHER" id="PTHR43881">
    <property type="entry name" value="GAMMA-GLUTAMYLTRANSPEPTIDASE (AFU_ORTHOLOGUE AFUA_4G13580)"/>
    <property type="match status" value="1"/>
</dbReference>
<keyword evidence="1" id="KW-0012">Acyltransferase</keyword>